<comment type="caution">
    <text evidence="14">The sequence shown here is derived from an EMBL/GenBank/DDBJ whole genome shotgun (WGS) entry which is preliminary data.</text>
</comment>
<evidence type="ECO:0000256" key="7">
    <source>
        <dbReference type="ARBA" id="ARBA00022777"/>
    </source>
</evidence>
<evidence type="ECO:0000256" key="2">
    <source>
        <dbReference type="ARBA" id="ARBA00004370"/>
    </source>
</evidence>
<dbReference type="InterPro" id="IPR036890">
    <property type="entry name" value="HATPase_C_sf"/>
</dbReference>
<keyword evidence="9" id="KW-0902">Two-component regulatory system</keyword>
<dbReference type="InterPro" id="IPR005467">
    <property type="entry name" value="His_kinase_dom"/>
</dbReference>
<dbReference type="InterPro" id="IPR003660">
    <property type="entry name" value="HAMP_dom"/>
</dbReference>
<evidence type="ECO:0000256" key="9">
    <source>
        <dbReference type="ARBA" id="ARBA00023012"/>
    </source>
</evidence>
<feature type="transmembrane region" description="Helical" evidence="11">
    <location>
        <begin position="12"/>
        <end position="35"/>
    </location>
</feature>
<dbReference type="RefSeq" id="WP_189579875.1">
    <property type="nucleotide sequence ID" value="NZ_BMYV01000001.1"/>
</dbReference>
<dbReference type="SMART" id="SM00387">
    <property type="entry name" value="HATPase_c"/>
    <property type="match status" value="1"/>
</dbReference>
<evidence type="ECO:0000313" key="14">
    <source>
        <dbReference type="EMBL" id="GGX56211.1"/>
    </source>
</evidence>
<dbReference type="EMBL" id="BMYV01000001">
    <property type="protein sequence ID" value="GGX56211.1"/>
    <property type="molecule type" value="Genomic_DNA"/>
</dbReference>
<evidence type="ECO:0000256" key="10">
    <source>
        <dbReference type="ARBA" id="ARBA00023136"/>
    </source>
</evidence>
<dbReference type="PROSITE" id="PS50109">
    <property type="entry name" value="HIS_KIN"/>
    <property type="match status" value="1"/>
</dbReference>
<comment type="catalytic activity">
    <reaction evidence="1">
        <text>ATP + protein L-histidine = ADP + protein N-phospho-L-histidine.</text>
        <dbReference type="EC" id="2.7.13.3"/>
    </reaction>
</comment>
<sequence length="465" mass="50492">MSIKPPPSLVSSLVRAAALWAVPGLLLTVIVLTWLSNSSTYRSFDEPLESAVLGLIASVETSEDRGLRLSRELPDPRYQRALSGKYWVIGTIEDDSQIVPILSSRSLYGASLPIRRDHIQELAAQGQEPVRFTTAGPDLDAGETLRVVARQVILPEMNSAVIVLAAADRAPVMRSTRNFIMTAVTLLALLILGLTLAVYAQVRVGLRPLFELGRRIADVREGQAVSVEGVYPPEIAPLARELNSLISHNKSVVERAQTHVGNLAHALKTPIAVLRNEAAYAETTPSDVVARQTETMAEQVDHHLRRARAAARGQAIGVRTEMDPVIDGLVRTLPRIYRDKDLTIERAGLKGLVFRGHPRDFEDMVGNLMDNAAKWTKDRIDVVVRADDDGFCEVSISDNGPGLTAEEGKIALQRGARLDEATPGSGLGLSIVDDLANAYNGKFVLGRSELGGLQAVLRLPVVKDL</sequence>
<keyword evidence="5" id="KW-0808">Transferase</keyword>
<evidence type="ECO:0000256" key="5">
    <source>
        <dbReference type="ARBA" id="ARBA00022679"/>
    </source>
</evidence>
<keyword evidence="8 11" id="KW-1133">Transmembrane helix</keyword>
<keyword evidence="15" id="KW-1185">Reference proteome</keyword>
<dbReference type="GO" id="GO:0005886">
    <property type="term" value="C:plasma membrane"/>
    <property type="evidence" value="ECO:0007669"/>
    <property type="project" value="TreeGrafter"/>
</dbReference>
<dbReference type="AlphaFoldDB" id="A0A918KA34"/>
<organism evidence="14 15">
    <name type="scientific">Litorimonas cladophorae</name>
    <dbReference type="NCBI Taxonomy" id="1220491"/>
    <lineage>
        <taxon>Bacteria</taxon>
        <taxon>Pseudomonadati</taxon>
        <taxon>Pseudomonadota</taxon>
        <taxon>Alphaproteobacteria</taxon>
        <taxon>Maricaulales</taxon>
        <taxon>Robiginitomaculaceae</taxon>
    </lineage>
</organism>
<comment type="subcellular location">
    <subcellularLocation>
        <location evidence="2">Membrane</location>
    </subcellularLocation>
</comment>
<dbReference type="InterPro" id="IPR003594">
    <property type="entry name" value="HATPase_dom"/>
</dbReference>
<protein>
    <recommendedName>
        <fullName evidence="3">histidine kinase</fullName>
        <ecNumber evidence="3">2.7.13.3</ecNumber>
    </recommendedName>
</protein>
<evidence type="ECO:0000259" key="13">
    <source>
        <dbReference type="PROSITE" id="PS50885"/>
    </source>
</evidence>
<dbReference type="InterPro" id="IPR050428">
    <property type="entry name" value="TCS_sensor_his_kinase"/>
</dbReference>
<dbReference type="Pfam" id="PF02518">
    <property type="entry name" value="HATPase_c"/>
    <property type="match status" value="1"/>
</dbReference>
<dbReference type="SUPFAM" id="SSF55874">
    <property type="entry name" value="ATPase domain of HSP90 chaperone/DNA topoisomerase II/histidine kinase"/>
    <property type="match status" value="1"/>
</dbReference>
<reference evidence="14 15" key="1">
    <citation type="journal article" date="2014" name="Int. J. Syst. Evol. Microbiol.">
        <title>Complete genome sequence of Corynebacterium casei LMG S-19264T (=DSM 44701T), isolated from a smear-ripened cheese.</title>
        <authorList>
            <consortium name="US DOE Joint Genome Institute (JGI-PGF)"/>
            <person name="Walter F."/>
            <person name="Albersmeier A."/>
            <person name="Kalinowski J."/>
            <person name="Ruckert C."/>
        </authorList>
    </citation>
    <scope>NUCLEOTIDE SEQUENCE [LARGE SCALE GENOMIC DNA]</scope>
    <source>
        <strain evidence="14 15">KCTC 23968</strain>
    </source>
</reference>
<evidence type="ECO:0000256" key="1">
    <source>
        <dbReference type="ARBA" id="ARBA00000085"/>
    </source>
</evidence>
<dbReference type="PRINTS" id="PR00344">
    <property type="entry name" value="BCTRLSENSOR"/>
</dbReference>
<dbReference type="PANTHER" id="PTHR45436">
    <property type="entry name" value="SENSOR HISTIDINE KINASE YKOH"/>
    <property type="match status" value="1"/>
</dbReference>
<feature type="domain" description="Histidine kinase" evidence="12">
    <location>
        <begin position="262"/>
        <end position="463"/>
    </location>
</feature>
<evidence type="ECO:0000256" key="8">
    <source>
        <dbReference type="ARBA" id="ARBA00022989"/>
    </source>
</evidence>
<name>A0A918KA34_9PROT</name>
<keyword evidence="6 11" id="KW-0812">Transmembrane</keyword>
<dbReference type="PANTHER" id="PTHR45436:SF5">
    <property type="entry name" value="SENSOR HISTIDINE KINASE TRCS"/>
    <property type="match status" value="1"/>
</dbReference>
<dbReference type="GO" id="GO:0000160">
    <property type="term" value="P:phosphorelay signal transduction system"/>
    <property type="evidence" value="ECO:0007669"/>
    <property type="project" value="UniProtKB-KW"/>
</dbReference>
<proteinExistence type="predicted"/>
<dbReference type="InterPro" id="IPR004358">
    <property type="entry name" value="Sig_transdc_His_kin-like_C"/>
</dbReference>
<evidence type="ECO:0000256" key="3">
    <source>
        <dbReference type="ARBA" id="ARBA00012438"/>
    </source>
</evidence>
<evidence type="ECO:0000256" key="6">
    <source>
        <dbReference type="ARBA" id="ARBA00022692"/>
    </source>
</evidence>
<keyword evidence="10 11" id="KW-0472">Membrane</keyword>
<evidence type="ECO:0000313" key="15">
    <source>
        <dbReference type="Proteomes" id="UP000600865"/>
    </source>
</evidence>
<evidence type="ECO:0000259" key="12">
    <source>
        <dbReference type="PROSITE" id="PS50109"/>
    </source>
</evidence>
<dbReference type="Proteomes" id="UP000600865">
    <property type="component" value="Unassembled WGS sequence"/>
</dbReference>
<evidence type="ECO:0000256" key="4">
    <source>
        <dbReference type="ARBA" id="ARBA00022553"/>
    </source>
</evidence>
<dbReference type="PROSITE" id="PS50885">
    <property type="entry name" value="HAMP"/>
    <property type="match status" value="1"/>
</dbReference>
<feature type="domain" description="HAMP" evidence="13">
    <location>
        <begin position="203"/>
        <end position="254"/>
    </location>
</feature>
<feature type="transmembrane region" description="Helical" evidence="11">
    <location>
        <begin position="179"/>
        <end position="200"/>
    </location>
</feature>
<dbReference type="EC" id="2.7.13.3" evidence="3"/>
<keyword evidence="4" id="KW-0597">Phosphoprotein</keyword>
<dbReference type="Gene3D" id="1.10.287.130">
    <property type="match status" value="1"/>
</dbReference>
<dbReference type="Gene3D" id="3.30.565.10">
    <property type="entry name" value="Histidine kinase-like ATPase, C-terminal domain"/>
    <property type="match status" value="1"/>
</dbReference>
<keyword evidence="7 14" id="KW-0418">Kinase</keyword>
<gene>
    <name evidence="14" type="ORF">GCM10011309_01170</name>
</gene>
<dbReference type="GO" id="GO:0004673">
    <property type="term" value="F:protein histidine kinase activity"/>
    <property type="evidence" value="ECO:0007669"/>
    <property type="project" value="UniProtKB-EC"/>
</dbReference>
<evidence type="ECO:0000256" key="11">
    <source>
        <dbReference type="SAM" id="Phobius"/>
    </source>
</evidence>
<accession>A0A918KA34</accession>